<dbReference type="InterPro" id="IPR036390">
    <property type="entry name" value="WH_DNA-bd_sf"/>
</dbReference>
<sequence>MSSSGLENLAWSPRNPAERILMALKMHGALSSAALGEKLGTSGEAARQQLVRLAEEGLVQSQSQSAGVGRPTQRWSLTERAQARFPDTHAALTVQLLDIVRSQLGEAALDRIIAVREAETRRAYEAAVAPAPDLRARVAALADLRCQEGYMAAFTEQEDGSLLLIENHCPICAAATACQGFCRAELDVFRAVLGPDVAVERQDHIVSGGRRCTYSIRALDNVPA</sequence>
<protein>
    <submittedName>
        <fullName evidence="1">Transcriptional regulator</fullName>
    </submittedName>
</protein>
<dbReference type="Gene3D" id="1.10.10.10">
    <property type="entry name" value="Winged helix-like DNA-binding domain superfamily/Winged helix DNA-binding domain"/>
    <property type="match status" value="1"/>
</dbReference>
<dbReference type="EMBL" id="JZEY01000054">
    <property type="protein sequence ID" value="KKB09095.1"/>
    <property type="molecule type" value="Genomic_DNA"/>
</dbReference>
<dbReference type="SUPFAM" id="SSF46785">
    <property type="entry name" value="Winged helix' DNA-binding domain"/>
    <property type="match status" value="1"/>
</dbReference>
<dbReference type="PATRIC" id="fig|429727.3.peg.737"/>
<accession>A0A0F5FKM5</accession>
<dbReference type="AlphaFoldDB" id="A0A0F5FKM5"/>
<organism evidence="1 2">
    <name type="scientific">Devosia chinhatensis</name>
    <dbReference type="NCBI Taxonomy" id="429727"/>
    <lineage>
        <taxon>Bacteria</taxon>
        <taxon>Pseudomonadati</taxon>
        <taxon>Pseudomonadota</taxon>
        <taxon>Alphaproteobacteria</taxon>
        <taxon>Hyphomicrobiales</taxon>
        <taxon>Devosiaceae</taxon>
        <taxon>Devosia</taxon>
    </lineage>
</organism>
<dbReference type="OrthoDB" id="155998at2"/>
<gene>
    <name evidence="1" type="ORF">VE26_03540</name>
</gene>
<dbReference type="STRING" id="429727.VE26_03540"/>
<reference evidence="1 2" key="1">
    <citation type="submission" date="2015-03" db="EMBL/GenBank/DDBJ databases">
        <authorList>
            <person name="Hassan Y."/>
            <person name="Lepp D."/>
            <person name="Li X.-Z."/>
            <person name="Zhou T."/>
        </authorList>
    </citation>
    <scope>NUCLEOTIDE SEQUENCE [LARGE SCALE GENOMIC DNA]</scope>
    <source>
        <strain evidence="1 2">IPL18</strain>
    </source>
</reference>
<dbReference type="Proteomes" id="UP000033649">
    <property type="component" value="Unassembled WGS sequence"/>
</dbReference>
<name>A0A0F5FKM5_9HYPH</name>
<evidence type="ECO:0000313" key="2">
    <source>
        <dbReference type="Proteomes" id="UP000033649"/>
    </source>
</evidence>
<comment type="caution">
    <text evidence="1">The sequence shown here is derived from an EMBL/GenBank/DDBJ whole genome shotgun (WGS) entry which is preliminary data.</text>
</comment>
<evidence type="ECO:0000313" key="1">
    <source>
        <dbReference type="EMBL" id="KKB09095.1"/>
    </source>
</evidence>
<proteinExistence type="predicted"/>
<keyword evidence="2" id="KW-1185">Reference proteome</keyword>
<dbReference type="InterPro" id="IPR036388">
    <property type="entry name" value="WH-like_DNA-bd_sf"/>
</dbReference>